<comment type="cofactor">
    <cofactor evidence="6">
        <name>Mn(2+)</name>
        <dbReference type="ChEBI" id="CHEBI:29035"/>
    </cofactor>
    <text evidence="6">Binds 1 Mn(2+) ion per subunit.</text>
</comment>
<dbReference type="GO" id="GO:0008740">
    <property type="term" value="F:L-rhamnose isomerase activity"/>
    <property type="evidence" value="ECO:0007669"/>
    <property type="project" value="UniProtKB-UniRule"/>
</dbReference>
<dbReference type="PANTHER" id="PTHR30268">
    <property type="entry name" value="L-RHAMNOSE ISOMERASE"/>
    <property type="match status" value="1"/>
</dbReference>
<dbReference type="GO" id="GO:0030145">
    <property type="term" value="F:manganese ion binding"/>
    <property type="evidence" value="ECO:0007669"/>
    <property type="project" value="UniProtKB-UniRule"/>
</dbReference>
<dbReference type="RefSeq" id="WP_101885058.1">
    <property type="nucleotide sequence ID" value="NZ_CAXUME010000008.1"/>
</dbReference>
<dbReference type="GO" id="GO:0005737">
    <property type="term" value="C:cytoplasm"/>
    <property type="evidence" value="ECO:0007669"/>
    <property type="project" value="UniProtKB-SubCell"/>
</dbReference>
<evidence type="ECO:0000256" key="7">
    <source>
        <dbReference type="NCBIfam" id="TIGR01748"/>
    </source>
</evidence>
<feature type="binding site" evidence="6">
    <location>
        <position position="262"/>
    </location>
    <ligand>
        <name>Mn(2+)</name>
        <dbReference type="ChEBI" id="CHEBI:29035"/>
    </ligand>
</feature>
<dbReference type="AlphaFoldDB" id="A0AB36DEB6"/>
<dbReference type="SUPFAM" id="SSF51658">
    <property type="entry name" value="Xylose isomerase-like"/>
    <property type="match status" value="1"/>
</dbReference>
<dbReference type="PANTHER" id="PTHR30268:SF0">
    <property type="entry name" value="L-RHAMNOSE ISOMERASE"/>
    <property type="match status" value="1"/>
</dbReference>
<dbReference type="NCBIfam" id="NF002203">
    <property type="entry name" value="PRK01076.1"/>
    <property type="match status" value="1"/>
</dbReference>
<keyword evidence="1 6" id="KW-0963">Cytoplasm</keyword>
<dbReference type="EMBL" id="JAAIRY010000004">
    <property type="protein sequence ID" value="NSI64469.1"/>
    <property type="molecule type" value="Genomic_DNA"/>
</dbReference>
<evidence type="ECO:0000256" key="6">
    <source>
        <dbReference type="HAMAP-Rule" id="MF_00541"/>
    </source>
</evidence>
<evidence type="ECO:0000256" key="2">
    <source>
        <dbReference type="ARBA" id="ARBA00022723"/>
    </source>
</evidence>
<dbReference type="GO" id="GO:0019324">
    <property type="term" value="P:L-lyxose metabolic process"/>
    <property type="evidence" value="ECO:0007669"/>
    <property type="project" value="TreeGrafter"/>
</dbReference>
<comment type="caution">
    <text evidence="8">The sequence shown here is derived from an EMBL/GenBank/DDBJ whole genome shotgun (WGS) entry which is preliminary data.</text>
</comment>
<dbReference type="GO" id="GO:0019301">
    <property type="term" value="P:rhamnose catabolic process"/>
    <property type="evidence" value="ECO:0007669"/>
    <property type="project" value="UniProtKB-UniRule"/>
</dbReference>
<accession>A0AB36DEB6</accession>
<reference evidence="8" key="1">
    <citation type="journal article" date="2020" name="Cell Host Microbe">
        <title>Functional and Genomic Variation between Human-Derived Isolates of Lachnospiraceae Reveals Inter- and Intra-Species Diversity.</title>
        <authorList>
            <person name="Sorbara M.T."/>
            <person name="Littmann E.R."/>
            <person name="Fontana E."/>
            <person name="Moody T.U."/>
            <person name="Kohout C.E."/>
            <person name="Gjonbalaj M."/>
            <person name="Eaton V."/>
            <person name="Seok R."/>
            <person name="Leiner I.M."/>
            <person name="Pamer E.G."/>
        </authorList>
    </citation>
    <scope>NUCLEOTIDE SEQUENCE</scope>
    <source>
        <strain evidence="8">MSK.11.9</strain>
    </source>
</reference>
<name>A0AB36DEB6_MEDGN</name>
<evidence type="ECO:0000256" key="3">
    <source>
        <dbReference type="ARBA" id="ARBA00023211"/>
    </source>
</evidence>
<comment type="similarity">
    <text evidence="6">Belongs to the rhamnose isomerase family.</text>
</comment>
<comment type="subcellular location">
    <subcellularLocation>
        <location evidence="6">Cytoplasm</location>
    </subcellularLocation>
</comment>
<comment type="pathway">
    <text evidence="6">Carbohydrate degradation; L-rhamnose degradation; glycerone phosphate from L-rhamnose: step 1/3.</text>
</comment>
<dbReference type="Gene3D" id="3.20.20.150">
    <property type="entry name" value="Divalent-metal-dependent TIM barrel enzymes"/>
    <property type="match status" value="1"/>
</dbReference>
<keyword evidence="3 6" id="KW-0464">Manganese</keyword>
<evidence type="ECO:0000256" key="1">
    <source>
        <dbReference type="ARBA" id="ARBA00022490"/>
    </source>
</evidence>
<dbReference type="InterPro" id="IPR036237">
    <property type="entry name" value="Xyl_isomerase-like_sf"/>
</dbReference>
<proteinExistence type="inferred from homology"/>
<evidence type="ECO:0000256" key="5">
    <source>
        <dbReference type="ARBA" id="ARBA00023308"/>
    </source>
</evidence>
<sequence length="420" mass="48020">MLQQRYESAKETYAKIGVDTDAAIQKLKTVPVSLHCWQGDDVTGFDHDGPLTGGIQTTGNYPGRARTPEELFEDMDQALRLMPGKKKINVHACYAIFENGEFADRDKLEPKHFQKWVDFAKERGMGLDFNPTFFSHEKVKDGLTLSSPDEDTRRFWINHGKACIRISQYFAEQTGVPCVMNIWTGDGYKDIPADRMGPRKRYKESIDEILSEPFDFRLVKPCIESKVFGIGVEAYTMGSAEFALSYAAMNQDKCIPLMDNGHYHPTELVSDKIPALLTFFPEIALHVTRPIRWDSDHVVLFDDETREMAKEIVRCGGLDGSVKLVLDYFDASINRISAWVVGFRNFQKALLHALLTPNEALKQLQDENRMTELMVRQEEIKTLPFGDVWAKYCEECGAPKDGTWFEEIERYEETVLKKRA</sequence>
<dbReference type="InterPro" id="IPR050337">
    <property type="entry name" value="L-rhamnose_isomerase"/>
</dbReference>
<evidence type="ECO:0000313" key="8">
    <source>
        <dbReference type="EMBL" id="NSI64469.1"/>
    </source>
</evidence>
<comment type="function">
    <text evidence="6">Catalyzes the interconversion of L-rhamnose and L-rhamnulose.</text>
</comment>
<dbReference type="EC" id="5.3.1.14" evidence="6 7"/>
<keyword evidence="5 6" id="KW-0684">Rhamnose metabolism</keyword>
<reference evidence="8" key="2">
    <citation type="submission" date="2020-02" db="EMBL/GenBank/DDBJ databases">
        <authorList>
            <person name="Littmann E."/>
            <person name="Sorbara M."/>
        </authorList>
    </citation>
    <scope>NUCLEOTIDE SEQUENCE</scope>
    <source>
        <strain evidence="8">MSK.11.9</strain>
    </source>
</reference>
<dbReference type="Proteomes" id="UP001296581">
    <property type="component" value="Unassembled WGS sequence"/>
</dbReference>
<protein>
    <recommendedName>
        <fullName evidence="6 7">L-rhamnose isomerase</fullName>
        <ecNumber evidence="6 7">5.3.1.14</ecNumber>
    </recommendedName>
</protein>
<evidence type="ECO:0000256" key="4">
    <source>
        <dbReference type="ARBA" id="ARBA00023235"/>
    </source>
</evidence>
<dbReference type="Pfam" id="PF06134">
    <property type="entry name" value="RhaA"/>
    <property type="match status" value="1"/>
</dbReference>
<organism evidence="8 9">
    <name type="scientific">Mediterraneibacter gnavus</name>
    <name type="common">Ruminococcus gnavus</name>
    <dbReference type="NCBI Taxonomy" id="33038"/>
    <lineage>
        <taxon>Bacteria</taxon>
        <taxon>Bacillati</taxon>
        <taxon>Bacillota</taxon>
        <taxon>Clostridia</taxon>
        <taxon>Lachnospirales</taxon>
        <taxon>Lachnospiraceae</taxon>
        <taxon>Mediterraneibacter</taxon>
    </lineage>
</organism>
<keyword evidence="2 6" id="KW-0479">Metal-binding</keyword>
<dbReference type="NCBIfam" id="TIGR01748">
    <property type="entry name" value="rhaA"/>
    <property type="match status" value="1"/>
</dbReference>
<keyword evidence="4 6" id="KW-0413">Isomerase</keyword>
<evidence type="ECO:0000313" key="9">
    <source>
        <dbReference type="Proteomes" id="UP001296581"/>
    </source>
</evidence>
<dbReference type="InterPro" id="IPR009308">
    <property type="entry name" value="Rhamnose_isomerase"/>
</dbReference>
<comment type="catalytic activity">
    <reaction evidence="6">
        <text>L-rhamnopyranose = L-rhamnulose</text>
        <dbReference type="Rhea" id="RHEA:23160"/>
        <dbReference type="ChEBI" id="CHEBI:17897"/>
        <dbReference type="ChEBI" id="CHEBI:62346"/>
        <dbReference type="EC" id="5.3.1.14"/>
    </reaction>
</comment>
<dbReference type="HAMAP" id="MF_00541">
    <property type="entry name" value="RhaA"/>
    <property type="match status" value="1"/>
</dbReference>
<gene>
    <name evidence="6" type="primary">rhaA</name>
    <name evidence="8" type="ORF">G4981_04125</name>
</gene>
<feature type="binding site" evidence="6">
    <location>
        <position position="296"/>
    </location>
    <ligand>
        <name>Mn(2+)</name>
        <dbReference type="ChEBI" id="CHEBI:29035"/>
    </ligand>
</feature>
<feature type="binding site" evidence="6">
    <location>
        <position position="294"/>
    </location>
    <ligand>
        <name>Mn(2+)</name>
        <dbReference type="ChEBI" id="CHEBI:29035"/>
    </ligand>
</feature>